<reference evidence="7" key="1">
    <citation type="journal article" date="2021" name="Sci. Rep.">
        <title>Diploid genomic architecture of Nitzschia inconspicua, an elite biomass production diatom.</title>
        <authorList>
            <person name="Oliver A."/>
            <person name="Podell S."/>
            <person name="Pinowska A."/>
            <person name="Traller J.C."/>
            <person name="Smith S.R."/>
            <person name="McClure R."/>
            <person name="Beliaev A."/>
            <person name="Bohutskyi P."/>
            <person name="Hill E.A."/>
            <person name="Rabines A."/>
            <person name="Zheng H."/>
            <person name="Allen L.Z."/>
            <person name="Kuo A."/>
            <person name="Grigoriev I.V."/>
            <person name="Allen A.E."/>
            <person name="Hazlebeck D."/>
            <person name="Allen E.E."/>
        </authorList>
    </citation>
    <scope>NUCLEOTIDE SEQUENCE</scope>
    <source>
        <strain evidence="7">Hildebrandi</strain>
    </source>
</reference>
<dbReference type="GO" id="GO:0003682">
    <property type="term" value="F:chromatin binding"/>
    <property type="evidence" value="ECO:0007669"/>
    <property type="project" value="TreeGrafter"/>
</dbReference>
<feature type="compositionally biased region" description="Basic and acidic residues" evidence="6">
    <location>
        <begin position="212"/>
        <end position="221"/>
    </location>
</feature>
<dbReference type="EMBL" id="JAGRRH010000025">
    <property type="protein sequence ID" value="KAG7341770.1"/>
    <property type="molecule type" value="Genomic_DNA"/>
</dbReference>
<dbReference type="Pfam" id="PF02724">
    <property type="entry name" value="CDC45"/>
    <property type="match status" value="1"/>
</dbReference>
<comment type="caution">
    <text evidence="7">The sequence shown here is derived from an EMBL/GenBank/DDBJ whole genome shotgun (WGS) entry which is preliminary data.</text>
</comment>
<name>A0A9K3PCB4_9STRA</name>
<protein>
    <submittedName>
        <fullName evidence="7">CDC45-like protein</fullName>
    </submittedName>
</protein>
<dbReference type="GO" id="GO:0000727">
    <property type="term" value="P:double-strand break repair via break-induced replication"/>
    <property type="evidence" value="ECO:0007669"/>
    <property type="project" value="TreeGrafter"/>
</dbReference>
<dbReference type="GO" id="GO:1902977">
    <property type="term" value="P:mitotic DNA replication preinitiation complex assembly"/>
    <property type="evidence" value="ECO:0007669"/>
    <property type="project" value="TreeGrafter"/>
</dbReference>
<dbReference type="PANTHER" id="PTHR10507">
    <property type="entry name" value="CDC45-RELATED PROTEIN"/>
    <property type="match status" value="1"/>
</dbReference>
<keyword evidence="4" id="KW-0539">Nucleus</keyword>
<dbReference type="GO" id="GO:0006270">
    <property type="term" value="P:DNA replication initiation"/>
    <property type="evidence" value="ECO:0007669"/>
    <property type="project" value="InterPro"/>
</dbReference>
<dbReference type="GO" id="GO:0003697">
    <property type="term" value="F:single-stranded DNA binding"/>
    <property type="evidence" value="ECO:0007669"/>
    <property type="project" value="TreeGrafter"/>
</dbReference>
<evidence type="ECO:0000313" key="7">
    <source>
        <dbReference type="EMBL" id="KAG7341770.1"/>
    </source>
</evidence>
<organism evidence="7 9">
    <name type="scientific">Nitzschia inconspicua</name>
    <dbReference type="NCBI Taxonomy" id="303405"/>
    <lineage>
        <taxon>Eukaryota</taxon>
        <taxon>Sar</taxon>
        <taxon>Stramenopiles</taxon>
        <taxon>Ochrophyta</taxon>
        <taxon>Bacillariophyta</taxon>
        <taxon>Bacillariophyceae</taxon>
        <taxon>Bacillariophycidae</taxon>
        <taxon>Bacillariales</taxon>
        <taxon>Bacillariaceae</taxon>
        <taxon>Nitzschia</taxon>
    </lineage>
</organism>
<dbReference type="GO" id="GO:0031261">
    <property type="term" value="C:DNA replication preinitiation complex"/>
    <property type="evidence" value="ECO:0007669"/>
    <property type="project" value="TreeGrafter"/>
</dbReference>
<feature type="compositionally biased region" description="Acidic residues" evidence="6">
    <location>
        <begin position="222"/>
        <end position="248"/>
    </location>
</feature>
<dbReference type="Proteomes" id="UP000693970">
    <property type="component" value="Unassembled WGS sequence"/>
</dbReference>
<evidence type="ECO:0000313" key="8">
    <source>
        <dbReference type="EMBL" id="KAG7362929.1"/>
    </source>
</evidence>
<feature type="region of interest" description="Disordered" evidence="6">
    <location>
        <begin position="153"/>
        <end position="301"/>
    </location>
</feature>
<proteinExistence type="inferred from homology"/>
<dbReference type="InterPro" id="IPR003874">
    <property type="entry name" value="CDC45"/>
</dbReference>
<keyword evidence="5" id="KW-0131">Cell cycle</keyword>
<gene>
    <name evidence="7" type="ORF">IV203_006862</name>
    <name evidence="8" type="ORF">IV203_026289</name>
</gene>
<feature type="compositionally biased region" description="Acidic residues" evidence="6">
    <location>
        <begin position="268"/>
        <end position="286"/>
    </location>
</feature>
<keyword evidence="3" id="KW-0235">DNA replication</keyword>
<evidence type="ECO:0000256" key="5">
    <source>
        <dbReference type="ARBA" id="ARBA00023306"/>
    </source>
</evidence>
<evidence type="ECO:0000256" key="1">
    <source>
        <dbReference type="ARBA" id="ARBA00004123"/>
    </source>
</evidence>
<evidence type="ECO:0000256" key="4">
    <source>
        <dbReference type="ARBA" id="ARBA00023242"/>
    </source>
</evidence>
<evidence type="ECO:0000256" key="2">
    <source>
        <dbReference type="ARBA" id="ARBA00010727"/>
    </source>
</evidence>
<sequence>MILEDENWSLGYDTLLEESRPGNGRDEQRSILILCNADVDAMASARILTYLLRSDAIPYQLLPCTSYQDLRDTLAKLQEQLLEDQFSAIVLLNFGACYNLTKLYLSTNDSPALVPETVKIFVLDCRRPVHLANVYEESAIVVFMNESKEILDHFPSDGDDLSGIDSDEEDSDDNDDDSDSDSESDSEDDVKSEDSNDEEERQASFEDVEGTTLKKKEKNSSDSDDDTDYEGEDEKEQVEEIEEGGIDETVEKRSPKRQKTGDSTSGNGEEEEDVSIPSSQDEDQDPPQEQQQTPPLSQRELRKDRAQRLIRYYDQGSYFAAPASFMAYRMAEQLRQGEEGDLLWLACVGVTDAYLHARVDRYGFGECGHVLKNSCLKLYPDTRVDRALNSFNAEHLNGFRGMDGPKTKIKFSDNGKIMAQDDYRFFLLRHSNLLDSMLYSEYVYSKLQMNTKKGRQKFMEMLAKMGLPLDECRQPFRFMKTSLRTRLKAEFEAHADDYNLDLNSLMFTSFNRVTGYSSLISASDTSHAITALLEFETADSRKDVEGGDNSLSSSNKAVSIEAFNNAYEALGTQSEPLNGLLNGLNNEGYDSSNLVNGGSLSSNIGLGAGLRRAMALQKTIFATATGLMERGAIALLRHFRYAHVTSSSIGGDLNRADLIQSSRTNAGIDKSDHIFSKPLALTRLAHFLMDLNRENGKWTGPKARPLILIADKPSSGRCLVVGYEYPERAGSLKNNRFGKHFERTASAIEGLSYKVDCFESNVIELNAVDVQRFMESLHVLLDDVARSN</sequence>
<dbReference type="EMBL" id="JAGRRH010000010">
    <property type="protein sequence ID" value="KAG7362929.1"/>
    <property type="molecule type" value="Genomic_DNA"/>
</dbReference>
<dbReference type="OrthoDB" id="10258882at2759"/>
<feature type="compositionally biased region" description="Low complexity" evidence="6">
    <location>
        <begin position="287"/>
        <end position="298"/>
    </location>
</feature>
<accession>A0A9K3PCB4</accession>
<keyword evidence="9" id="KW-1185">Reference proteome</keyword>
<dbReference type="GO" id="GO:0003688">
    <property type="term" value="F:DNA replication origin binding"/>
    <property type="evidence" value="ECO:0007669"/>
    <property type="project" value="TreeGrafter"/>
</dbReference>
<dbReference type="PANTHER" id="PTHR10507:SF0">
    <property type="entry name" value="CELL DIVISION CONTROL PROTEIN 45 HOMOLOG"/>
    <property type="match status" value="1"/>
</dbReference>
<comment type="subcellular location">
    <subcellularLocation>
        <location evidence="1">Nucleus</location>
    </subcellularLocation>
</comment>
<feature type="compositionally biased region" description="Acidic residues" evidence="6">
    <location>
        <begin position="157"/>
        <end position="200"/>
    </location>
</feature>
<evidence type="ECO:0000256" key="6">
    <source>
        <dbReference type="SAM" id="MobiDB-lite"/>
    </source>
</evidence>
<evidence type="ECO:0000256" key="3">
    <source>
        <dbReference type="ARBA" id="ARBA00022705"/>
    </source>
</evidence>
<evidence type="ECO:0000313" key="9">
    <source>
        <dbReference type="Proteomes" id="UP000693970"/>
    </source>
</evidence>
<reference evidence="7" key="2">
    <citation type="submission" date="2021-04" db="EMBL/GenBank/DDBJ databases">
        <authorList>
            <person name="Podell S."/>
        </authorList>
    </citation>
    <scope>NUCLEOTIDE SEQUENCE</scope>
    <source>
        <strain evidence="7">Hildebrandi</strain>
    </source>
</reference>
<comment type="similarity">
    <text evidence="2">Belongs to the CDC45 family.</text>
</comment>
<dbReference type="AlphaFoldDB" id="A0A9K3PCB4"/>